<proteinExistence type="predicted"/>
<evidence type="ECO:0000313" key="1">
    <source>
        <dbReference type="EMBL" id="GAH28164.1"/>
    </source>
</evidence>
<dbReference type="EMBL" id="BART01040317">
    <property type="protein sequence ID" value="GAH28164.1"/>
    <property type="molecule type" value="Genomic_DNA"/>
</dbReference>
<comment type="caution">
    <text evidence="1">The sequence shown here is derived from an EMBL/GenBank/DDBJ whole genome shotgun (WGS) entry which is preliminary data.</text>
</comment>
<sequence length="96" mass="11753">KKKGQLNVYRKSIIQYLEKLFTQELKYKNLYKGLDGFRKWKSFNFDILVKKHNNKVSIYRFPFFLKKKLCNRINQIIGLTKKKELVYSELKFIIEK</sequence>
<gene>
    <name evidence="1" type="ORF">S01H4_65707</name>
</gene>
<accession>X1FFJ5</accession>
<reference evidence="1" key="1">
    <citation type="journal article" date="2014" name="Front. Microbiol.">
        <title>High frequency of phylogenetically diverse reductive dehalogenase-homologous genes in deep subseafloor sedimentary metagenomes.</title>
        <authorList>
            <person name="Kawai M."/>
            <person name="Futagami T."/>
            <person name="Toyoda A."/>
            <person name="Takaki Y."/>
            <person name="Nishi S."/>
            <person name="Hori S."/>
            <person name="Arai W."/>
            <person name="Tsubouchi T."/>
            <person name="Morono Y."/>
            <person name="Uchiyama I."/>
            <person name="Ito T."/>
            <person name="Fujiyama A."/>
            <person name="Inagaki F."/>
            <person name="Takami H."/>
        </authorList>
    </citation>
    <scope>NUCLEOTIDE SEQUENCE</scope>
    <source>
        <strain evidence="1">Expedition CK06-06</strain>
    </source>
</reference>
<dbReference type="AlphaFoldDB" id="X1FFJ5"/>
<organism evidence="1">
    <name type="scientific">marine sediment metagenome</name>
    <dbReference type="NCBI Taxonomy" id="412755"/>
    <lineage>
        <taxon>unclassified sequences</taxon>
        <taxon>metagenomes</taxon>
        <taxon>ecological metagenomes</taxon>
    </lineage>
</organism>
<name>X1FFJ5_9ZZZZ</name>
<feature type="non-terminal residue" evidence="1">
    <location>
        <position position="1"/>
    </location>
</feature>
<protein>
    <submittedName>
        <fullName evidence="1">Uncharacterized protein</fullName>
    </submittedName>
</protein>